<proteinExistence type="predicted"/>
<dbReference type="SUPFAM" id="SSF52058">
    <property type="entry name" value="L domain-like"/>
    <property type="match status" value="1"/>
</dbReference>
<dbReference type="InterPro" id="IPR036941">
    <property type="entry name" value="Rcpt_L-dom_sf"/>
</dbReference>
<dbReference type="Gene3D" id="3.80.20.20">
    <property type="entry name" value="Receptor L-domain"/>
    <property type="match status" value="1"/>
</dbReference>
<evidence type="ECO:0000256" key="1">
    <source>
        <dbReference type="SAM" id="MobiDB-lite"/>
    </source>
</evidence>
<dbReference type="Proteomes" id="UP000271974">
    <property type="component" value="Unassembled WGS sequence"/>
</dbReference>
<organism evidence="2 3">
    <name type="scientific">Elysia chlorotica</name>
    <name type="common">Eastern emerald elysia</name>
    <name type="synonym">Sea slug</name>
    <dbReference type="NCBI Taxonomy" id="188477"/>
    <lineage>
        <taxon>Eukaryota</taxon>
        <taxon>Metazoa</taxon>
        <taxon>Spiralia</taxon>
        <taxon>Lophotrochozoa</taxon>
        <taxon>Mollusca</taxon>
        <taxon>Gastropoda</taxon>
        <taxon>Heterobranchia</taxon>
        <taxon>Euthyneura</taxon>
        <taxon>Panpulmonata</taxon>
        <taxon>Sacoglossa</taxon>
        <taxon>Placobranchoidea</taxon>
        <taxon>Plakobranchidae</taxon>
        <taxon>Elysia</taxon>
    </lineage>
</organism>
<evidence type="ECO:0000313" key="3">
    <source>
        <dbReference type="Proteomes" id="UP000271974"/>
    </source>
</evidence>
<evidence type="ECO:0000313" key="2">
    <source>
        <dbReference type="EMBL" id="RUS81971.1"/>
    </source>
</evidence>
<protein>
    <submittedName>
        <fullName evidence="2">Uncharacterized protein</fullName>
    </submittedName>
</protein>
<feature type="non-terminal residue" evidence="2">
    <location>
        <position position="193"/>
    </location>
</feature>
<comment type="caution">
    <text evidence="2">The sequence shown here is derived from an EMBL/GenBank/DDBJ whole genome shotgun (WGS) entry which is preliminary data.</text>
</comment>
<keyword evidence="3" id="KW-1185">Reference proteome</keyword>
<accession>A0A433TKC1</accession>
<dbReference type="AlphaFoldDB" id="A0A433TKC1"/>
<dbReference type="OrthoDB" id="5809444at2759"/>
<name>A0A433TKC1_ELYCH</name>
<reference evidence="2 3" key="1">
    <citation type="submission" date="2019-01" db="EMBL/GenBank/DDBJ databases">
        <title>A draft genome assembly of the solar-powered sea slug Elysia chlorotica.</title>
        <authorList>
            <person name="Cai H."/>
            <person name="Li Q."/>
            <person name="Fang X."/>
            <person name="Li J."/>
            <person name="Curtis N.E."/>
            <person name="Altenburger A."/>
            <person name="Shibata T."/>
            <person name="Feng M."/>
            <person name="Maeda T."/>
            <person name="Schwartz J.A."/>
            <person name="Shigenobu S."/>
            <person name="Lundholm N."/>
            <person name="Nishiyama T."/>
            <person name="Yang H."/>
            <person name="Hasebe M."/>
            <person name="Li S."/>
            <person name="Pierce S.K."/>
            <person name="Wang J."/>
        </authorList>
    </citation>
    <scope>NUCLEOTIDE SEQUENCE [LARGE SCALE GENOMIC DNA]</scope>
    <source>
        <strain evidence="2">EC2010</strain>
        <tissue evidence="2">Whole organism of an adult</tissue>
    </source>
</reference>
<feature type="region of interest" description="Disordered" evidence="1">
    <location>
        <begin position="1"/>
        <end position="28"/>
    </location>
</feature>
<dbReference type="EMBL" id="RQTK01000311">
    <property type="protein sequence ID" value="RUS81971.1"/>
    <property type="molecule type" value="Genomic_DNA"/>
</dbReference>
<gene>
    <name evidence="2" type="ORF">EGW08_010269</name>
</gene>
<sequence>MDHSVASPYPPSTKEEEVEEKNQEEAPKRIAITAHWGTIHPAFMNGEIQQQQQEEVLAPKRIITITDPTSTNDETQLTEKEDVAPQRITITGRCRGTLDYFSDHQRSFSKRSTSTSSCSHWILKMPHTLGAILLLVLSLSAIGEAAKSPEKICSTIVVQCDVASLRKLDNCTVIEGSLFILQMKSDTRPQDYD</sequence>